<dbReference type="InterPro" id="IPR023375">
    <property type="entry name" value="ADC_dom_sf"/>
</dbReference>
<evidence type="ECO:0000313" key="1">
    <source>
        <dbReference type="EMBL" id="SEA00368.1"/>
    </source>
</evidence>
<protein>
    <recommendedName>
        <fullName evidence="3">DUF2071 domain-containing protein</fullName>
    </recommendedName>
</protein>
<proteinExistence type="predicted"/>
<dbReference type="Proteomes" id="UP000198584">
    <property type="component" value="Unassembled WGS sequence"/>
</dbReference>
<dbReference type="Gene3D" id="2.40.400.10">
    <property type="entry name" value="Acetoacetate decarboxylase-like"/>
    <property type="match status" value="1"/>
</dbReference>
<dbReference type="RefSeq" id="WP_093042334.1">
    <property type="nucleotide sequence ID" value="NZ_FNQR01000002.1"/>
</dbReference>
<evidence type="ECO:0000313" key="2">
    <source>
        <dbReference type="Proteomes" id="UP000198584"/>
    </source>
</evidence>
<sequence length="245" mass="28667">MYQDILQQIDHRSTPIPDRPWLMSQSWDHLLFMHLRVSKEAVAEFIPKALELDTYDGEAWISIVPFEVNGMHGRAMPKIPFLHSYLELNVRTYVRYHQQPGVYFFSLDANLLPAVLGARTLALPYFYADMRMTKESGSFHLSSVRKTNKYRNFSGSYLPVSDRYSPQEGSLTEWLLERYVLWQGKGDTLIQGDIHHFPWEIYDAEALIETETVTAFLPENSLYGDPIFHYAKSRRVLFWPLKKIN</sequence>
<evidence type="ECO:0008006" key="3">
    <source>
        <dbReference type="Google" id="ProtNLM"/>
    </source>
</evidence>
<dbReference type="EMBL" id="FNQR01000002">
    <property type="protein sequence ID" value="SEA00368.1"/>
    <property type="molecule type" value="Genomic_DNA"/>
</dbReference>
<dbReference type="PANTHER" id="PTHR39186">
    <property type="entry name" value="DUF2071 FAMILY PROTEIN"/>
    <property type="match status" value="1"/>
</dbReference>
<keyword evidence="2" id="KW-1185">Reference proteome</keyword>
<reference evidence="2" key="1">
    <citation type="submission" date="2016-10" db="EMBL/GenBank/DDBJ databases">
        <authorList>
            <person name="Varghese N."/>
            <person name="Submissions S."/>
        </authorList>
    </citation>
    <scope>NUCLEOTIDE SEQUENCE [LARGE SCALE GENOMIC DNA]</scope>
    <source>
        <strain evidence="2">CCM7597</strain>
    </source>
</reference>
<dbReference type="SUPFAM" id="SSF160104">
    <property type="entry name" value="Acetoacetate decarboxylase-like"/>
    <property type="match status" value="1"/>
</dbReference>
<name>A0A1H3XP99_9BACI</name>
<organism evidence="1 2">
    <name type="scientific">Thalassobacillus cyri</name>
    <dbReference type="NCBI Taxonomy" id="571932"/>
    <lineage>
        <taxon>Bacteria</taxon>
        <taxon>Bacillati</taxon>
        <taxon>Bacillota</taxon>
        <taxon>Bacilli</taxon>
        <taxon>Bacillales</taxon>
        <taxon>Bacillaceae</taxon>
        <taxon>Thalassobacillus</taxon>
    </lineage>
</organism>
<accession>A0A1H3XP99</accession>
<gene>
    <name evidence="1" type="ORF">SAMN05421743_102193</name>
</gene>
<dbReference type="PANTHER" id="PTHR39186:SF1">
    <property type="entry name" value="DUF2071 DOMAIN-CONTAINING PROTEIN"/>
    <property type="match status" value="1"/>
</dbReference>
<dbReference type="STRING" id="571932.SAMN05421743_102193"/>
<dbReference type="InterPro" id="IPR018644">
    <property type="entry name" value="DUF2071"/>
</dbReference>
<dbReference type="Pfam" id="PF09844">
    <property type="entry name" value="DUF2071"/>
    <property type="match status" value="1"/>
</dbReference>
<dbReference type="AlphaFoldDB" id="A0A1H3XP99"/>